<dbReference type="Proteomes" id="UP000249661">
    <property type="component" value="Unassembled WGS sequence"/>
</dbReference>
<dbReference type="EMBL" id="KZ824967">
    <property type="protein sequence ID" value="RAH68416.1"/>
    <property type="molecule type" value="Genomic_DNA"/>
</dbReference>
<evidence type="ECO:0000313" key="2">
    <source>
        <dbReference type="Proteomes" id="UP000249661"/>
    </source>
</evidence>
<protein>
    <submittedName>
        <fullName evidence="1">Uncharacterized protein</fullName>
    </submittedName>
</protein>
<keyword evidence="2" id="KW-1185">Reference proteome</keyword>
<gene>
    <name evidence="1" type="ORF">BO66DRAFT_440333</name>
</gene>
<name>A0ACD1H3V9_9EURO</name>
<proteinExistence type="predicted"/>
<reference evidence="1" key="1">
    <citation type="submission" date="2018-02" db="EMBL/GenBank/DDBJ databases">
        <title>The genomes of Aspergillus section Nigri reveals drivers in fungal speciation.</title>
        <authorList>
            <consortium name="DOE Joint Genome Institute"/>
            <person name="Vesth T.C."/>
            <person name="Nybo J."/>
            <person name="Theobald S."/>
            <person name="Brandl J."/>
            <person name="Frisvad J.C."/>
            <person name="Nielsen K.F."/>
            <person name="Lyhne E.K."/>
            <person name="Kogle M.E."/>
            <person name="Kuo A."/>
            <person name="Riley R."/>
            <person name="Clum A."/>
            <person name="Nolan M."/>
            <person name="Lipzen A."/>
            <person name="Salamov A."/>
            <person name="Henrissat B."/>
            <person name="Wiebenga A."/>
            <person name="De vries R.P."/>
            <person name="Grigoriev I.V."/>
            <person name="Mortensen U.H."/>
            <person name="Andersen M.R."/>
            <person name="Baker S.E."/>
        </authorList>
    </citation>
    <scope>NUCLEOTIDE SEQUENCE</scope>
    <source>
        <strain evidence="1">CBS 121060</strain>
    </source>
</reference>
<organism evidence="1 2">
    <name type="scientific">Aspergillus aculeatinus CBS 121060</name>
    <dbReference type="NCBI Taxonomy" id="1448322"/>
    <lineage>
        <taxon>Eukaryota</taxon>
        <taxon>Fungi</taxon>
        <taxon>Dikarya</taxon>
        <taxon>Ascomycota</taxon>
        <taxon>Pezizomycotina</taxon>
        <taxon>Eurotiomycetes</taxon>
        <taxon>Eurotiomycetidae</taxon>
        <taxon>Eurotiales</taxon>
        <taxon>Aspergillaceae</taxon>
        <taxon>Aspergillus</taxon>
        <taxon>Aspergillus subgen. Circumdati</taxon>
    </lineage>
</organism>
<accession>A0ACD1H3V9</accession>
<sequence length="156" mass="17120">MASPIKVARLPAAAHDGRMANVRFQQAQLAALHDSQPAAAPGVRARPGLPCAALFDRTADVDYAARQIWAACAAYGGGSPHRPGIVAVNVWAKQPFVEALLRHSSSGRGGCKRPVPGKSKQIDMWMEEAERSPERDQYYFRRRLTVLEHKPPRVDL</sequence>
<evidence type="ECO:0000313" key="1">
    <source>
        <dbReference type="EMBL" id="RAH68416.1"/>
    </source>
</evidence>